<accession>A0A2T7NM71</accession>
<protein>
    <submittedName>
        <fullName evidence="4">Uncharacterized protein</fullName>
    </submittedName>
</protein>
<reference evidence="4 5" key="1">
    <citation type="submission" date="2018-04" db="EMBL/GenBank/DDBJ databases">
        <title>The genome of golden apple snail Pomacea canaliculata provides insight into stress tolerance and invasive adaptation.</title>
        <authorList>
            <person name="Liu C."/>
            <person name="Liu B."/>
            <person name="Ren Y."/>
            <person name="Zhang Y."/>
            <person name="Wang H."/>
            <person name="Li S."/>
            <person name="Jiang F."/>
            <person name="Yin L."/>
            <person name="Zhang G."/>
            <person name="Qian W."/>
            <person name="Fan W."/>
        </authorList>
    </citation>
    <scope>NUCLEOTIDE SEQUENCE [LARGE SCALE GENOMIC DNA]</scope>
    <source>
        <strain evidence="4">SZHN2017</strain>
        <tissue evidence="4">Muscle</tissue>
    </source>
</reference>
<evidence type="ECO:0000256" key="1">
    <source>
        <dbReference type="ARBA" id="ARBA00008532"/>
    </source>
</evidence>
<evidence type="ECO:0000313" key="4">
    <source>
        <dbReference type="EMBL" id="PVD22256.1"/>
    </source>
</evidence>
<feature type="region of interest" description="Disordered" evidence="3">
    <location>
        <begin position="68"/>
        <end position="87"/>
    </location>
</feature>
<dbReference type="GO" id="GO:0006525">
    <property type="term" value="P:arginine metabolic process"/>
    <property type="evidence" value="ECO:0007669"/>
    <property type="project" value="TreeGrafter"/>
</dbReference>
<dbReference type="PROSITE" id="PS00197">
    <property type="entry name" value="2FE2S_FER_1"/>
    <property type="match status" value="1"/>
</dbReference>
<dbReference type="Proteomes" id="UP000245119">
    <property type="component" value="Linkage Group LG11"/>
</dbReference>
<evidence type="ECO:0000256" key="2">
    <source>
        <dbReference type="ARBA" id="ARBA00022801"/>
    </source>
</evidence>
<comment type="caution">
    <text evidence="4">The sequence shown here is derived from an EMBL/GenBank/DDBJ whole genome shotgun (WGS) entry which is preliminary data.</text>
</comment>
<dbReference type="EMBL" id="PZQS01000011">
    <property type="protein sequence ID" value="PVD22256.1"/>
    <property type="molecule type" value="Genomic_DNA"/>
</dbReference>
<dbReference type="InterPro" id="IPR033199">
    <property type="entry name" value="DDAH-like"/>
</dbReference>
<feature type="compositionally biased region" description="Low complexity" evidence="3">
    <location>
        <begin position="286"/>
        <end position="295"/>
    </location>
</feature>
<dbReference type="PANTHER" id="PTHR12737">
    <property type="entry name" value="DIMETHYLARGININE DIMETHYLAMINOHYDROLASE"/>
    <property type="match status" value="1"/>
</dbReference>
<dbReference type="InterPro" id="IPR006058">
    <property type="entry name" value="2Fe2S_fd_BS"/>
</dbReference>
<proteinExistence type="inferred from homology"/>
<feature type="compositionally biased region" description="Polar residues" evidence="3">
    <location>
        <begin position="232"/>
        <end position="285"/>
    </location>
</feature>
<evidence type="ECO:0000313" key="5">
    <source>
        <dbReference type="Proteomes" id="UP000245119"/>
    </source>
</evidence>
<organism evidence="4 5">
    <name type="scientific">Pomacea canaliculata</name>
    <name type="common">Golden apple snail</name>
    <dbReference type="NCBI Taxonomy" id="400727"/>
    <lineage>
        <taxon>Eukaryota</taxon>
        <taxon>Metazoa</taxon>
        <taxon>Spiralia</taxon>
        <taxon>Lophotrochozoa</taxon>
        <taxon>Mollusca</taxon>
        <taxon>Gastropoda</taxon>
        <taxon>Caenogastropoda</taxon>
        <taxon>Architaenioglossa</taxon>
        <taxon>Ampullarioidea</taxon>
        <taxon>Ampullariidae</taxon>
        <taxon>Pomacea</taxon>
    </lineage>
</organism>
<evidence type="ECO:0000256" key="3">
    <source>
        <dbReference type="SAM" id="MobiDB-lite"/>
    </source>
</evidence>
<dbReference type="GO" id="GO:0000052">
    <property type="term" value="P:citrulline metabolic process"/>
    <property type="evidence" value="ECO:0007669"/>
    <property type="project" value="TreeGrafter"/>
</dbReference>
<keyword evidence="5" id="KW-1185">Reference proteome</keyword>
<feature type="region of interest" description="Disordered" evidence="3">
    <location>
        <begin position="166"/>
        <end position="187"/>
    </location>
</feature>
<dbReference type="GO" id="GO:0016403">
    <property type="term" value="F:dimethylargininase activity"/>
    <property type="evidence" value="ECO:0007669"/>
    <property type="project" value="TreeGrafter"/>
</dbReference>
<feature type="region of interest" description="Disordered" evidence="3">
    <location>
        <begin position="222"/>
        <end position="295"/>
    </location>
</feature>
<dbReference type="PANTHER" id="PTHR12737:SF9">
    <property type="entry name" value="DIMETHYLARGININASE"/>
    <property type="match status" value="1"/>
</dbReference>
<dbReference type="SUPFAM" id="SSF55909">
    <property type="entry name" value="Pentein"/>
    <property type="match status" value="1"/>
</dbReference>
<comment type="similarity">
    <text evidence="1">Belongs to the DDAH family.</text>
</comment>
<dbReference type="GO" id="GO:0045429">
    <property type="term" value="P:positive regulation of nitric oxide biosynthetic process"/>
    <property type="evidence" value="ECO:0007669"/>
    <property type="project" value="TreeGrafter"/>
</dbReference>
<name>A0A2T7NM71_POMCA</name>
<dbReference type="GO" id="GO:0051537">
    <property type="term" value="F:2 iron, 2 sulfur cluster binding"/>
    <property type="evidence" value="ECO:0007669"/>
    <property type="project" value="InterPro"/>
</dbReference>
<dbReference type="Gene3D" id="3.75.10.10">
    <property type="entry name" value="L-arginine/glycine Amidinotransferase, Chain A"/>
    <property type="match status" value="1"/>
</dbReference>
<dbReference type="FunFam" id="3.75.10.10:FF:000004">
    <property type="entry name" value="N(G),N(G)-dimethylarginine dimethylaminohydrolase 1"/>
    <property type="match status" value="1"/>
</dbReference>
<keyword evidence="2" id="KW-0378">Hydrolase</keyword>
<dbReference type="GO" id="GO:0016597">
    <property type="term" value="F:amino acid binding"/>
    <property type="evidence" value="ECO:0007669"/>
    <property type="project" value="TreeGrafter"/>
</dbReference>
<dbReference type="AlphaFoldDB" id="A0A2T7NM71"/>
<sequence length="784" mass="84825">MFRTPGTVLAEHTKRRLCAMRRLLMEAGRGPMTCTAGCTGTKLFLRHVQVGCGCEKAWFENGQRVSCEPTEQRNNTSPTPAPQPNGECPPGVSRVQCLVNPCDVTSCQRFPAAACRPNYCGGCYAEFFLDERRVNCSMPLGHDVTNVTTESPNRLTTIPFVVTPATPNGSLEGSSLETTTPTRVPTRRFLSRNRFLQGGTLQSVSGEVQARGTFEIPASASVVEQPEAGQKDLQQPQQNVTTLASPTSSGGQEASPRTTNFTTPTPASSSVRQTSLPVTNANSNISLTSTSPPVTSAATTCGAGVRRVTCAVDPCAGQTCDVAGAQCRAGTCGSCHAEWYIGDNIVQCQQACSLRMMTARCPINPCAIQSCEAFPEAVCRVMTCGACRAEWLVGGQRVTHQCLPARSVDECPGGQEPTCRCDRCPSQSAASCRIRGCGNACRLEYYTVSNGQEEPIRCRGVFFQCNYAIICRIPDSFAQRSVGAENIPGGLNLQKAREEYDTIREVLKNCDVNLIELQEDENYPDCCFVEDCAVVIGGTALVTRPGHPSRTGEVGEIRRVLKQDMRLVVKEVGDAKATLDGGDVLFTGKEIFVGVGKRTNALGAKAVAEAFQDHTVSMVEIGKSDLLHLKDGFAMAGREIMAVSPGIDVAVILKKMQDVASYPYKVMQLDSREAADMLYINGRLIHHVRTEMGDTSYGKLDEKIPYMLQAAGIVLKSAFVTLGKKLDEKIPYTRHHVQMSELRKVGGTLSSLFIPINIQRAPKMFSSDITNADLGAYTTWTVLH</sequence>
<feature type="compositionally biased region" description="Polar residues" evidence="3">
    <location>
        <begin position="166"/>
        <end position="177"/>
    </location>
</feature>
<dbReference type="Pfam" id="PF19420">
    <property type="entry name" value="DDAH_eukar"/>
    <property type="match status" value="1"/>
</dbReference>
<gene>
    <name evidence="4" type="ORF">C0Q70_18064</name>
</gene>
<dbReference type="OrthoDB" id="6131303at2759"/>